<evidence type="ECO:0000256" key="1">
    <source>
        <dbReference type="ARBA" id="ARBA00004141"/>
    </source>
</evidence>
<keyword evidence="3" id="KW-1133">Transmembrane helix</keyword>
<dbReference type="PANTHER" id="PTHR21706:SF15">
    <property type="entry name" value="TRANSMEMBRANE PROTEIN 65"/>
    <property type="match status" value="1"/>
</dbReference>
<feature type="compositionally biased region" description="Basic and acidic residues" evidence="5">
    <location>
        <begin position="246"/>
        <end position="257"/>
    </location>
</feature>
<accession>F0VJA6</accession>
<feature type="compositionally biased region" description="Basic and acidic residues" evidence="5">
    <location>
        <begin position="325"/>
        <end position="396"/>
    </location>
</feature>
<feature type="region of interest" description="Disordered" evidence="5">
    <location>
        <begin position="233"/>
        <end position="259"/>
    </location>
</feature>
<dbReference type="eggNOG" id="KOG4619">
    <property type="taxonomic scope" value="Eukaryota"/>
</dbReference>
<dbReference type="Pfam" id="PF10507">
    <property type="entry name" value="TMEM65"/>
    <property type="match status" value="1"/>
</dbReference>
<gene>
    <name evidence="7" type="ORF">NCLIV_035980</name>
</gene>
<dbReference type="InParanoid" id="F0VJA6"/>
<evidence type="ECO:0000256" key="4">
    <source>
        <dbReference type="ARBA" id="ARBA00023136"/>
    </source>
</evidence>
<keyword evidence="2" id="KW-0812">Transmembrane</keyword>
<evidence type="ECO:0000259" key="6">
    <source>
        <dbReference type="SMART" id="SM00065"/>
    </source>
</evidence>
<dbReference type="OrthoDB" id="333282at2759"/>
<dbReference type="GeneID" id="13443385"/>
<keyword evidence="4" id="KW-0472">Membrane</keyword>
<dbReference type="EMBL" id="FR823390">
    <property type="protein sequence ID" value="CBZ53817.1"/>
    <property type="molecule type" value="Genomic_DNA"/>
</dbReference>
<dbReference type="VEuPathDB" id="ToxoDB:NCLIV_035980"/>
<evidence type="ECO:0000313" key="8">
    <source>
        <dbReference type="Proteomes" id="UP000007494"/>
    </source>
</evidence>
<name>F0VJA6_NEOCL</name>
<comment type="subcellular location">
    <subcellularLocation>
        <location evidence="1">Membrane</location>
        <topology evidence="1">Multi-pass membrane protein</topology>
    </subcellularLocation>
</comment>
<dbReference type="PANTHER" id="PTHR21706">
    <property type="entry name" value="TRANSMEMBRANE PROTEIN 65"/>
    <property type="match status" value="1"/>
</dbReference>
<dbReference type="GO" id="GO:0005739">
    <property type="term" value="C:mitochondrion"/>
    <property type="evidence" value="ECO:0007669"/>
    <property type="project" value="TreeGrafter"/>
</dbReference>
<proteinExistence type="predicted"/>
<feature type="region of interest" description="Disordered" evidence="5">
    <location>
        <begin position="322"/>
        <end position="401"/>
    </location>
</feature>
<dbReference type="InterPro" id="IPR029016">
    <property type="entry name" value="GAF-like_dom_sf"/>
</dbReference>
<evidence type="ECO:0000256" key="5">
    <source>
        <dbReference type="SAM" id="MobiDB-lite"/>
    </source>
</evidence>
<dbReference type="SUPFAM" id="SSF55781">
    <property type="entry name" value="GAF domain-like"/>
    <property type="match status" value="1"/>
</dbReference>
<dbReference type="AlphaFoldDB" id="F0VJA6"/>
<reference evidence="8" key="1">
    <citation type="journal article" date="2012" name="PLoS Pathog.">
        <title>Comparative genomics of the apicomplexan parasites Toxoplasma gondii and Neospora caninum: Coccidia differing in host range and transmission strategy.</title>
        <authorList>
            <person name="Reid A.J."/>
            <person name="Vermont S.J."/>
            <person name="Cotton J.A."/>
            <person name="Harris D."/>
            <person name="Hill-Cawthorne G.A."/>
            <person name="Konen-Waisman S."/>
            <person name="Latham S.M."/>
            <person name="Mourier T."/>
            <person name="Norton R."/>
            <person name="Quail M.A."/>
            <person name="Sanders M."/>
            <person name="Shanmugam D."/>
            <person name="Sohal A."/>
            <person name="Wasmuth J.D."/>
            <person name="Brunk B."/>
            <person name="Grigg M.E."/>
            <person name="Howard J.C."/>
            <person name="Parkinson J."/>
            <person name="Roos D.S."/>
            <person name="Trees A.J."/>
            <person name="Berriman M."/>
            <person name="Pain A."/>
            <person name="Wastling J.M."/>
        </authorList>
    </citation>
    <scope>NUCLEOTIDE SEQUENCE [LARGE SCALE GENOMIC DNA]</scope>
    <source>
        <strain evidence="8">Liverpool</strain>
    </source>
</reference>
<sequence length="476" mass="52564">MVAFGLMDQFIMIRLGDFVDATLGVTFGLATLSAAAVGQLCSDTAGVVFGNTIESLAQKVGFATPPFEIYSKRAPSSTHLVRTLGAACGVAFGCLLGMSQLLFMDLDRSERLKKQQRLDAIFQMVVTDCPQLFGCERATLFVYDKSRNEIWSKAIFGIEHATRIEKGRDKSLTTWILEHKQLVNVGDAQHDVRFNPQFDAKHKSCTRSVLAAPVLGKDGDVIAVLMCINKQPRRDTAQRNRQTGDAQREADGGRDTEASLAFSGEDERVIRLLSKNIAIFMETFDYGAAEDQKVIALPFAEDQGAPLPESAAPVLLAGVVDSEEPMEKKASRERENGRAAAREGTETHSKEAHAQDQHAKKQHEENQQAQEEERNKEVQKEPNERKKDTGRRREAEAPWGTALAVWFDQAADKALEGIKEHATEKSSPGNQEAVLLSRFDLPLLGAPVPDKEPEKPKSSFWLWTGKSEKQSPKAQS</sequence>
<dbReference type="InterPro" id="IPR003018">
    <property type="entry name" value="GAF"/>
</dbReference>
<protein>
    <submittedName>
        <fullName evidence="7">Putative GAF domain-containing protein</fullName>
    </submittedName>
</protein>
<evidence type="ECO:0000256" key="3">
    <source>
        <dbReference type="ARBA" id="ARBA00022989"/>
    </source>
</evidence>
<dbReference type="GO" id="GO:0016020">
    <property type="term" value="C:membrane"/>
    <property type="evidence" value="ECO:0007669"/>
    <property type="project" value="UniProtKB-SubCell"/>
</dbReference>
<organism evidence="7 8">
    <name type="scientific">Neospora caninum (strain Liverpool)</name>
    <dbReference type="NCBI Taxonomy" id="572307"/>
    <lineage>
        <taxon>Eukaryota</taxon>
        <taxon>Sar</taxon>
        <taxon>Alveolata</taxon>
        <taxon>Apicomplexa</taxon>
        <taxon>Conoidasida</taxon>
        <taxon>Coccidia</taxon>
        <taxon>Eucoccidiorida</taxon>
        <taxon>Eimeriorina</taxon>
        <taxon>Sarcocystidae</taxon>
        <taxon>Neospora</taxon>
    </lineage>
</organism>
<keyword evidence="8" id="KW-1185">Reference proteome</keyword>
<dbReference type="Gene3D" id="3.30.450.40">
    <property type="match status" value="1"/>
</dbReference>
<feature type="region of interest" description="Disordered" evidence="5">
    <location>
        <begin position="444"/>
        <end position="476"/>
    </location>
</feature>
<dbReference type="InterPro" id="IPR019537">
    <property type="entry name" value="TMEM65"/>
</dbReference>
<dbReference type="SMART" id="SM00065">
    <property type="entry name" value="GAF"/>
    <property type="match status" value="1"/>
</dbReference>
<dbReference type="Proteomes" id="UP000007494">
    <property type="component" value="Chromosome VIII"/>
</dbReference>
<dbReference type="RefSeq" id="XP_003883849.1">
    <property type="nucleotide sequence ID" value="XM_003883800.1"/>
</dbReference>
<feature type="domain" description="GAF" evidence="6">
    <location>
        <begin position="117"/>
        <end position="291"/>
    </location>
</feature>
<dbReference type="Pfam" id="PF01590">
    <property type="entry name" value="GAF"/>
    <property type="match status" value="1"/>
</dbReference>
<feature type="compositionally biased region" description="Basic and acidic residues" evidence="5">
    <location>
        <begin position="466"/>
        <end position="476"/>
    </location>
</feature>
<evidence type="ECO:0000256" key="2">
    <source>
        <dbReference type="ARBA" id="ARBA00022692"/>
    </source>
</evidence>
<evidence type="ECO:0000313" key="7">
    <source>
        <dbReference type="EMBL" id="CBZ53817.1"/>
    </source>
</evidence>